<evidence type="ECO:0000313" key="6">
    <source>
        <dbReference type="Proteomes" id="UP000224567"/>
    </source>
</evidence>
<proteinExistence type="predicted"/>
<keyword evidence="3" id="KW-1133">Transmembrane helix</keyword>
<reference evidence="6" key="2">
    <citation type="journal article" date="2017" name="J. Anim. Genet.">
        <title>Multiple reference genome sequences of hot pepper reveal the massive evolution of plant disease resistance genes by retroduplication.</title>
        <authorList>
            <person name="Kim S."/>
            <person name="Park J."/>
            <person name="Yeom S.-I."/>
            <person name="Kim Y.-M."/>
            <person name="Seo E."/>
            <person name="Kim K.-T."/>
            <person name="Kim M.-S."/>
            <person name="Lee J.M."/>
            <person name="Cheong K."/>
            <person name="Shin H.-S."/>
            <person name="Kim S.-B."/>
            <person name="Han K."/>
            <person name="Lee J."/>
            <person name="Park M."/>
            <person name="Lee H.-A."/>
            <person name="Lee H.-Y."/>
            <person name="Lee Y."/>
            <person name="Oh S."/>
            <person name="Lee J.H."/>
            <person name="Choi E."/>
            <person name="Choi E."/>
            <person name="Lee S.E."/>
            <person name="Jeon J."/>
            <person name="Kim H."/>
            <person name="Choi G."/>
            <person name="Song H."/>
            <person name="Lee J."/>
            <person name="Lee S.-C."/>
            <person name="Kwon J.-K."/>
            <person name="Lee H.-Y."/>
            <person name="Koo N."/>
            <person name="Hong Y."/>
            <person name="Kim R.W."/>
            <person name="Kang W.-H."/>
            <person name="Huh J.H."/>
            <person name="Kang B.-C."/>
            <person name="Yang T.-J."/>
            <person name="Lee Y.-H."/>
            <person name="Bennetzen J.L."/>
            <person name="Choi D."/>
        </authorList>
    </citation>
    <scope>NUCLEOTIDE SEQUENCE [LARGE SCALE GENOMIC DNA]</scope>
    <source>
        <strain evidence="6">cv. PBC81</strain>
    </source>
</reference>
<accession>A0A2G2VT82</accession>
<comment type="subcellular location">
    <subcellularLocation>
        <location evidence="1">Membrane</location>
        <topology evidence="1">Single-pass membrane protein</topology>
    </subcellularLocation>
</comment>
<dbReference type="Proteomes" id="UP000224567">
    <property type="component" value="Unassembled WGS sequence"/>
</dbReference>
<dbReference type="STRING" id="33114.A0A2G2VT82"/>
<dbReference type="InterPro" id="IPR012879">
    <property type="entry name" value="CCDC47"/>
</dbReference>
<dbReference type="GO" id="GO:0005783">
    <property type="term" value="C:endoplasmic reticulum"/>
    <property type="evidence" value="ECO:0007669"/>
    <property type="project" value="InterPro"/>
</dbReference>
<dbReference type="GO" id="GO:0032469">
    <property type="term" value="P:endoplasmic reticulum calcium ion homeostasis"/>
    <property type="evidence" value="ECO:0007669"/>
    <property type="project" value="InterPro"/>
</dbReference>
<comment type="caution">
    <text evidence="5">The sequence shown here is derived from an EMBL/GenBank/DDBJ whole genome shotgun (WGS) entry which is preliminary data.</text>
</comment>
<protein>
    <submittedName>
        <fullName evidence="5">Uncharacterized protein</fullName>
    </submittedName>
</protein>
<dbReference type="GO" id="GO:0005509">
    <property type="term" value="F:calcium ion binding"/>
    <property type="evidence" value="ECO:0007669"/>
    <property type="project" value="InterPro"/>
</dbReference>
<gene>
    <name evidence="5" type="ORF">CQW23_23900</name>
</gene>
<sequence>MSEMYINDDAMDHIVVDVTKKKLAETMQKEIMDLQRFALVVSPLSRKKWIADEFSVVSESKEAAWDIDNAQNTALVRV</sequence>
<dbReference type="OrthoDB" id="1746554at2759"/>
<evidence type="ECO:0000256" key="4">
    <source>
        <dbReference type="ARBA" id="ARBA00023136"/>
    </source>
</evidence>
<dbReference type="EMBL" id="MLFT02000010">
    <property type="protein sequence ID" value="PHT36200.1"/>
    <property type="molecule type" value="Genomic_DNA"/>
</dbReference>
<reference evidence="5 6" key="1">
    <citation type="journal article" date="2017" name="Genome Biol.">
        <title>New reference genome sequences of hot pepper reveal the massive evolution of plant disease-resistance genes by retroduplication.</title>
        <authorList>
            <person name="Kim S."/>
            <person name="Park J."/>
            <person name="Yeom S.I."/>
            <person name="Kim Y.M."/>
            <person name="Seo E."/>
            <person name="Kim K.T."/>
            <person name="Kim M.S."/>
            <person name="Lee J.M."/>
            <person name="Cheong K."/>
            <person name="Shin H.S."/>
            <person name="Kim S.B."/>
            <person name="Han K."/>
            <person name="Lee J."/>
            <person name="Park M."/>
            <person name="Lee H.A."/>
            <person name="Lee H.Y."/>
            <person name="Lee Y."/>
            <person name="Oh S."/>
            <person name="Lee J.H."/>
            <person name="Choi E."/>
            <person name="Choi E."/>
            <person name="Lee S.E."/>
            <person name="Jeon J."/>
            <person name="Kim H."/>
            <person name="Choi G."/>
            <person name="Song H."/>
            <person name="Lee J."/>
            <person name="Lee S.C."/>
            <person name="Kwon J.K."/>
            <person name="Lee H.Y."/>
            <person name="Koo N."/>
            <person name="Hong Y."/>
            <person name="Kim R.W."/>
            <person name="Kang W.H."/>
            <person name="Huh J.H."/>
            <person name="Kang B.C."/>
            <person name="Yang T.J."/>
            <person name="Lee Y.H."/>
            <person name="Bennetzen J.L."/>
            <person name="Choi D."/>
        </authorList>
    </citation>
    <scope>NUCLEOTIDE SEQUENCE [LARGE SCALE GENOMIC DNA]</scope>
    <source>
        <strain evidence="6">cv. PBC81</strain>
    </source>
</reference>
<dbReference type="PANTHER" id="PTHR12883">
    <property type="entry name" value="ADIPOCYTE-SPECIFIC PROTEIN 4-RELATED"/>
    <property type="match status" value="1"/>
</dbReference>
<dbReference type="PANTHER" id="PTHR12883:SF0">
    <property type="entry name" value="PAT COMPLEX SUBUNIT CCDC47"/>
    <property type="match status" value="1"/>
</dbReference>
<dbReference type="AlphaFoldDB" id="A0A2G2VT82"/>
<evidence type="ECO:0000256" key="3">
    <source>
        <dbReference type="ARBA" id="ARBA00022989"/>
    </source>
</evidence>
<keyword evidence="4" id="KW-0472">Membrane</keyword>
<evidence type="ECO:0000256" key="2">
    <source>
        <dbReference type="ARBA" id="ARBA00022692"/>
    </source>
</evidence>
<organism evidence="5 6">
    <name type="scientific">Capsicum baccatum</name>
    <name type="common">Peruvian pepper</name>
    <dbReference type="NCBI Taxonomy" id="33114"/>
    <lineage>
        <taxon>Eukaryota</taxon>
        <taxon>Viridiplantae</taxon>
        <taxon>Streptophyta</taxon>
        <taxon>Embryophyta</taxon>
        <taxon>Tracheophyta</taxon>
        <taxon>Spermatophyta</taxon>
        <taxon>Magnoliopsida</taxon>
        <taxon>eudicotyledons</taxon>
        <taxon>Gunneridae</taxon>
        <taxon>Pentapetalae</taxon>
        <taxon>asterids</taxon>
        <taxon>lamiids</taxon>
        <taxon>Solanales</taxon>
        <taxon>Solanaceae</taxon>
        <taxon>Solanoideae</taxon>
        <taxon>Capsiceae</taxon>
        <taxon>Capsicum</taxon>
    </lineage>
</organism>
<keyword evidence="6" id="KW-1185">Reference proteome</keyword>
<evidence type="ECO:0000256" key="1">
    <source>
        <dbReference type="ARBA" id="ARBA00004167"/>
    </source>
</evidence>
<keyword evidence="2" id="KW-0812">Transmembrane</keyword>
<evidence type="ECO:0000313" key="5">
    <source>
        <dbReference type="EMBL" id="PHT36200.1"/>
    </source>
</evidence>
<name>A0A2G2VT82_CAPBA</name>
<dbReference type="GO" id="GO:0016020">
    <property type="term" value="C:membrane"/>
    <property type="evidence" value="ECO:0007669"/>
    <property type="project" value="UniProtKB-SubCell"/>
</dbReference>